<name>A0A3E2HHH1_SCYLI</name>
<reference evidence="1 2" key="1">
    <citation type="submission" date="2018-05" db="EMBL/GenBank/DDBJ databases">
        <title>Draft genome sequence of Scytalidium lignicola DSM 105466, a ubiquitous saprotrophic fungus.</title>
        <authorList>
            <person name="Buettner E."/>
            <person name="Gebauer A.M."/>
            <person name="Hofrichter M."/>
            <person name="Liers C."/>
            <person name="Kellner H."/>
        </authorList>
    </citation>
    <scope>NUCLEOTIDE SEQUENCE [LARGE SCALE GENOMIC DNA]</scope>
    <source>
        <strain evidence="1 2">DSM 105466</strain>
    </source>
</reference>
<sequence>MVSQLDKLPESVIYLIFGHLSLSPKALRNVSLVNRTCYKAAIPFLYRTLTIRVSSRQKLKDDVEKLEADSLRSQFLNHARSLKLWGRMPSLSEGKSITDEADSPSFDPAELAEEMGTSEEYDAEFGDVLAEPVTDPHELDLIRSPCLYSISVKTVAALAPNLRHLIIITPRTASSAALYRARRINRPQVPWKGFIPSLEIKEKASLASLSYFGRGRMSLKDVDEWLKYVDMSKIRHLILGDVSDPLVFRYITQNIQFTSLESLDFSLSPTVVDTLDLLVSEVDSLIEQLEPLTALWFTGYLSPSILDKVLQKHGPTISRLTLSPHESRSTRLIKTPIPAIRSDEIRRIEAYCPHLKYLNICIPNTVDLAQSEYGLSDICPKLHHLRELELNVDLELSEPLIEKVGRKTWDLIDKEKGGFPLNSLHIVGPDSIMMVNRSEVDESNDVKISISAKEFEWYDLEITRRFHGLPTAQLRHWPSTFSYSSE</sequence>
<feature type="non-terminal residue" evidence="1">
    <location>
        <position position="1"/>
    </location>
</feature>
<proteinExistence type="predicted"/>
<dbReference type="AlphaFoldDB" id="A0A3E2HHH1"/>
<keyword evidence="2" id="KW-1185">Reference proteome</keyword>
<evidence type="ECO:0000313" key="2">
    <source>
        <dbReference type="Proteomes" id="UP000258309"/>
    </source>
</evidence>
<dbReference type="EMBL" id="NCSJ02000046">
    <property type="protein sequence ID" value="RFU32874.1"/>
    <property type="molecule type" value="Genomic_DNA"/>
</dbReference>
<dbReference type="OrthoDB" id="3945550at2759"/>
<dbReference type="Proteomes" id="UP000258309">
    <property type="component" value="Unassembled WGS sequence"/>
</dbReference>
<protein>
    <submittedName>
        <fullName evidence="1">Uncharacterized protein</fullName>
    </submittedName>
</protein>
<dbReference type="Gene3D" id="3.80.10.10">
    <property type="entry name" value="Ribonuclease Inhibitor"/>
    <property type="match status" value="1"/>
</dbReference>
<dbReference type="STRING" id="5539.A0A3E2HHH1"/>
<dbReference type="InterPro" id="IPR032675">
    <property type="entry name" value="LRR_dom_sf"/>
</dbReference>
<gene>
    <name evidence="1" type="ORF">B7463_g3470</name>
</gene>
<comment type="caution">
    <text evidence="1">The sequence shown here is derived from an EMBL/GenBank/DDBJ whole genome shotgun (WGS) entry which is preliminary data.</text>
</comment>
<feature type="non-terminal residue" evidence="1">
    <location>
        <position position="486"/>
    </location>
</feature>
<evidence type="ECO:0000313" key="1">
    <source>
        <dbReference type="EMBL" id="RFU32874.1"/>
    </source>
</evidence>
<organism evidence="1 2">
    <name type="scientific">Scytalidium lignicola</name>
    <name type="common">Hyphomycete</name>
    <dbReference type="NCBI Taxonomy" id="5539"/>
    <lineage>
        <taxon>Eukaryota</taxon>
        <taxon>Fungi</taxon>
        <taxon>Dikarya</taxon>
        <taxon>Ascomycota</taxon>
        <taxon>Pezizomycotina</taxon>
        <taxon>Leotiomycetes</taxon>
        <taxon>Leotiomycetes incertae sedis</taxon>
        <taxon>Scytalidium</taxon>
    </lineage>
</organism>
<accession>A0A3E2HHH1</accession>